<feature type="region of interest" description="Disordered" evidence="1">
    <location>
        <begin position="1"/>
        <end position="88"/>
    </location>
</feature>
<name>A0ABQ0LUW0_MYCCL</name>
<evidence type="ECO:0000313" key="2">
    <source>
        <dbReference type="EMBL" id="GAT54459.1"/>
    </source>
</evidence>
<organism evidence="2 3">
    <name type="scientific">Mycena chlorophos</name>
    <name type="common">Agaric fungus</name>
    <name type="synonym">Agaricus chlorophos</name>
    <dbReference type="NCBI Taxonomy" id="658473"/>
    <lineage>
        <taxon>Eukaryota</taxon>
        <taxon>Fungi</taxon>
        <taxon>Dikarya</taxon>
        <taxon>Basidiomycota</taxon>
        <taxon>Agaricomycotina</taxon>
        <taxon>Agaricomycetes</taxon>
        <taxon>Agaricomycetidae</taxon>
        <taxon>Agaricales</taxon>
        <taxon>Marasmiineae</taxon>
        <taxon>Mycenaceae</taxon>
        <taxon>Mycena</taxon>
    </lineage>
</organism>
<sequence>MTDPEIANADSHPYGPFHAGEWKGHGRPGSVRTDDASSRLPVAGSSPEKVFRSNLSGIPPPMRVEPYPEPAQPTQAQLEEHERLREDPERARGVMLAEAAARLNPQGAAAQRSGCGHRDTTSRCSFRCGWFKSPFPRSVSDWLWSAPAVI</sequence>
<dbReference type="Proteomes" id="UP000815677">
    <property type="component" value="Unassembled WGS sequence"/>
</dbReference>
<gene>
    <name evidence="2" type="ORF">MCHLO_11311</name>
</gene>
<protein>
    <submittedName>
        <fullName evidence="2">Uncharacterized protein</fullName>
    </submittedName>
</protein>
<keyword evidence="3" id="KW-1185">Reference proteome</keyword>
<dbReference type="EMBL" id="DF848664">
    <property type="protein sequence ID" value="GAT54459.1"/>
    <property type="molecule type" value="Genomic_DNA"/>
</dbReference>
<evidence type="ECO:0000313" key="3">
    <source>
        <dbReference type="Proteomes" id="UP000815677"/>
    </source>
</evidence>
<accession>A0ABQ0LUW0</accession>
<evidence type="ECO:0000256" key="1">
    <source>
        <dbReference type="SAM" id="MobiDB-lite"/>
    </source>
</evidence>
<reference evidence="2" key="1">
    <citation type="submission" date="2014-09" db="EMBL/GenBank/DDBJ databases">
        <title>Genome sequence of the luminous mushroom Mycena chlorophos for searching fungal bioluminescence genes.</title>
        <authorList>
            <person name="Tanaka Y."/>
            <person name="Kasuga D."/>
            <person name="Oba Y."/>
            <person name="Hase S."/>
            <person name="Sato K."/>
            <person name="Oba Y."/>
            <person name="Sakakibara Y."/>
        </authorList>
    </citation>
    <scope>NUCLEOTIDE SEQUENCE</scope>
</reference>
<feature type="compositionally biased region" description="Pro residues" evidence="1">
    <location>
        <begin position="58"/>
        <end position="71"/>
    </location>
</feature>
<proteinExistence type="predicted"/>
<feature type="compositionally biased region" description="Basic and acidic residues" evidence="1">
    <location>
        <begin position="78"/>
        <end position="88"/>
    </location>
</feature>